<organism evidence="1 2">
    <name type="scientific">Heterobasidion irregulare (strain TC 32-1)</name>
    <dbReference type="NCBI Taxonomy" id="747525"/>
    <lineage>
        <taxon>Eukaryota</taxon>
        <taxon>Fungi</taxon>
        <taxon>Dikarya</taxon>
        <taxon>Basidiomycota</taxon>
        <taxon>Agaricomycotina</taxon>
        <taxon>Agaricomycetes</taxon>
        <taxon>Russulales</taxon>
        <taxon>Bondarzewiaceae</taxon>
        <taxon>Heterobasidion</taxon>
        <taxon>Heterobasidion annosum species complex</taxon>
    </lineage>
</organism>
<evidence type="ECO:0000313" key="2">
    <source>
        <dbReference type="Proteomes" id="UP000030671"/>
    </source>
</evidence>
<dbReference type="RefSeq" id="XP_009547483.1">
    <property type="nucleotide sequence ID" value="XM_009549188.1"/>
</dbReference>
<keyword evidence="2" id="KW-1185">Reference proteome</keyword>
<dbReference type="KEGG" id="hir:HETIRDRAFT_169519"/>
<proteinExistence type="predicted"/>
<dbReference type="Proteomes" id="UP000030671">
    <property type="component" value="Unassembled WGS sequence"/>
</dbReference>
<sequence length="57" mass="6668">MCIYTRLLTLVSNKRTKGENKKTSDSNMCKRLFQHTHLTNVSQAYFLCEMLVLLICK</sequence>
<dbReference type="EMBL" id="KI925459">
    <property type="protein sequence ID" value="ETW80777.1"/>
    <property type="molecule type" value="Genomic_DNA"/>
</dbReference>
<gene>
    <name evidence="1" type="ORF">HETIRDRAFT_169519</name>
</gene>
<name>W4K4P9_HETIT</name>
<protein>
    <submittedName>
        <fullName evidence="1">Uncharacterized protein</fullName>
    </submittedName>
</protein>
<dbReference type="HOGENOM" id="CLU_2996735_0_0_1"/>
<dbReference type="AlphaFoldDB" id="W4K4P9"/>
<accession>W4K4P9</accession>
<reference evidence="1 2" key="1">
    <citation type="journal article" date="2012" name="New Phytol.">
        <title>Insight into trade-off between wood decay and parasitism from the genome of a fungal forest pathogen.</title>
        <authorList>
            <person name="Olson A."/>
            <person name="Aerts A."/>
            <person name="Asiegbu F."/>
            <person name="Belbahri L."/>
            <person name="Bouzid O."/>
            <person name="Broberg A."/>
            <person name="Canback B."/>
            <person name="Coutinho P.M."/>
            <person name="Cullen D."/>
            <person name="Dalman K."/>
            <person name="Deflorio G."/>
            <person name="van Diepen L.T."/>
            <person name="Dunand C."/>
            <person name="Duplessis S."/>
            <person name="Durling M."/>
            <person name="Gonthier P."/>
            <person name="Grimwood J."/>
            <person name="Fossdal C.G."/>
            <person name="Hansson D."/>
            <person name="Henrissat B."/>
            <person name="Hietala A."/>
            <person name="Himmelstrand K."/>
            <person name="Hoffmeister D."/>
            <person name="Hogberg N."/>
            <person name="James T.Y."/>
            <person name="Karlsson M."/>
            <person name="Kohler A."/>
            <person name="Kues U."/>
            <person name="Lee Y.H."/>
            <person name="Lin Y.C."/>
            <person name="Lind M."/>
            <person name="Lindquist E."/>
            <person name="Lombard V."/>
            <person name="Lucas S."/>
            <person name="Lunden K."/>
            <person name="Morin E."/>
            <person name="Murat C."/>
            <person name="Park J."/>
            <person name="Raffaello T."/>
            <person name="Rouze P."/>
            <person name="Salamov A."/>
            <person name="Schmutz J."/>
            <person name="Solheim H."/>
            <person name="Stahlberg J."/>
            <person name="Velez H."/>
            <person name="de Vries R.P."/>
            <person name="Wiebenga A."/>
            <person name="Woodward S."/>
            <person name="Yakovlev I."/>
            <person name="Garbelotto M."/>
            <person name="Martin F."/>
            <person name="Grigoriev I.V."/>
            <person name="Stenlid J."/>
        </authorList>
    </citation>
    <scope>NUCLEOTIDE SEQUENCE [LARGE SCALE GENOMIC DNA]</scope>
    <source>
        <strain evidence="1 2">TC 32-1</strain>
    </source>
</reference>
<dbReference type="InParanoid" id="W4K4P9"/>
<dbReference type="GeneID" id="20668223"/>
<evidence type="ECO:0000313" key="1">
    <source>
        <dbReference type="EMBL" id="ETW80777.1"/>
    </source>
</evidence>